<dbReference type="Proteomes" id="UP000261174">
    <property type="component" value="Unassembled WGS sequence"/>
</dbReference>
<evidence type="ECO:0000313" key="1">
    <source>
        <dbReference type="EMBL" id="RFM32398.1"/>
    </source>
</evidence>
<reference evidence="1 2" key="1">
    <citation type="submission" date="2018-08" db="EMBL/GenBank/DDBJ databases">
        <title>Chitinophaga sp. K20C18050901, a novel bacterium isolated from forest soil.</title>
        <authorList>
            <person name="Wang C."/>
        </authorList>
    </citation>
    <scope>NUCLEOTIDE SEQUENCE [LARGE SCALE GENOMIC DNA]</scope>
    <source>
        <strain evidence="1 2">K20C18050901</strain>
    </source>
</reference>
<comment type="caution">
    <text evidence="1">The sequence shown here is derived from an EMBL/GenBank/DDBJ whole genome shotgun (WGS) entry which is preliminary data.</text>
</comment>
<organism evidence="1 2">
    <name type="scientific">Chitinophaga silvisoli</name>
    <dbReference type="NCBI Taxonomy" id="2291814"/>
    <lineage>
        <taxon>Bacteria</taxon>
        <taxon>Pseudomonadati</taxon>
        <taxon>Bacteroidota</taxon>
        <taxon>Chitinophagia</taxon>
        <taxon>Chitinophagales</taxon>
        <taxon>Chitinophagaceae</taxon>
        <taxon>Chitinophaga</taxon>
    </lineage>
</organism>
<evidence type="ECO:0000313" key="2">
    <source>
        <dbReference type="Proteomes" id="UP000261174"/>
    </source>
</evidence>
<keyword evidence="2" id="KW-1185">Reference proteome</keyword>
<gene>
    <name evidence="1" type="ORF">DXN04_22185</name>
</gene>
<accession>A0A3E1NXB3</accession>
<sequence>MMMINKLILSLVLSFTDFTAAIKDYDLTPLWRADKIQEEGNGDILPFPEPIGYIGDNYQRFFIHYITVTKSKEDPYRYIVYGKTKVKNNICNFTGTITVRKASIQRSKDFPGYREGLLTCDVLFYEDSTQAGSGVIKGQLLSGFTLDQKGKFQYDALWAIADHFDNNQCRATWTSYRTGKSKKCNWGDYRMPDSEELDSGVGDVVINEKYKKNGWEDFMDMTGGDKETDWWK</sequence>
<protein>
    <submittedName>
        <fullName evidence="1">Uncharacterized protein</fullName>
    </submittedName>
</protein>
<dbReference type="RefSeq" id="WP_147320031.1">
    <property type="nucleotide sequence ID" value="NZ_QTJV01000009.1"/>
</dbReference>
<proteinExistence type="predicted"/>
<dbReference type="AlphaFoldDB" id="A0A3E1NXB3"/>
<name>A0A3E1NXB3_9BACT</name>
<dbReference type="OrthoDB" id="880022at2"/>
<dbReference type="EMBL" id="QTJV01000009">
    <property type="protein sequence ID" value="RFM32398.1"/>
    <property type="molecule type" value="Genomic_DNA"/>
</dbReference>